<dbReference type="Gene3D" id="3.30.460.10">
    <property type="entry name" value="Beta Polymerase, domain 2"/>
    <property type="match status" value="1"/>
</dbReference>
<evidence type="ECO:0000256" key="9">
    <source>
        <dbReference type="ARBA" id="ARBA00022842"/>
    </source>
</evidence>
<feature type="binding site" evidence="13">
    <location>
        <position position="101"/>
    </location>
    <ligand>
        <name>Mg(2+)</name>
        <dbReference type="ChEBI" id="CHEBI:18420"/>
        <label>2</label>
        <note>catalytic</note>
    </ligand>
</feature>
<keyword evidence="10 11" id="KW-0539">Nucleus</keyword>
<dbReference type="GO" id="GO:0003723">
    <property type="term" value="F:RNA binding"/>
    <property type="evidence" value="ECO:0007669"/>
    <property type="project" value="UniProtKB-UniRule"/>
</dbReference>
<feature type="region of interest" description="Disordered" evidence="14">
    <location>
        <begin position="594"/>
        <end position="645"/>
    </location>
</feature>
<keyword evidence="8 11" id="KW-0067">ATP-binding</keyword>
<feature type="binding site" evidence="12">
    <location>
        <position position="230"/>
    </location>
    <ligand>
        <name>ATP</name>
        <dbReference type="ChEBI" id="CHEBI:30616"/>
    </ligand>
</feature>
<evidence type="ECO:0000313" key="19">
    <source>
        <dbReference type="Proteomes" id="UP001187682"/>
    </source>
</evidence>
<evidence type="ECO:0000256" key="8">
    <source>
        <dbReference type="ARBA" id="ARBA00022840"/>
    </source>
</evidence>
<dbReference type="SUPFAM" id="SSF81301">
    <property type="entry name" value="Nucleotidyltransferase"/>
    <property type="match status" value="1"/>
</dbReference>
<comment type="similarity">
    <text evidence="3 11">Belongs to the poly(A) polymerase family.</text>
</comment>
<keyword evidence="4 11" id="KW-0507">mRNA processing</keyword>
<sequence length="645" mass="70700">MSAGGKELGVTPPISTNLPVPAEIESNNALVDELRRQGIFEAKDDTEKRHRVLESLQLMCDEFVTRVAREKEPALARDAKGKILTYGGFRLGVFGPGSDIDTLVVAPKYVTRKDYFDIFPNLLLEMAPKGAVTDISAVTDAFVPIIKFEYWGISIDLIFSRIPVLKKLPADTSHFNLQDTNLLRGLDEGEIRSINGTRVATEILDLVPEQGTFQMALRAIKLWAQRRAIYANVIGYPGGVAWALMVARVCQLYPRAPAATIVSKFFCIMRQWPWPQPLLLKHIERMNLGYRIWNPAVNHGDRLHLMPIITPAYPSMNSSFNITRSSMTIIQAELLRADGITDLIAVGKKPWSELFTKHSFFTTGYKYYLAVVSSGITKEAHKKWSGFVESKVRMLVGNLDRHDTIVVAQAFVKGFDRVHSCRTDEEIQKVQAGDLSFLSKREKNAGADAAAEAAPAPADSNGAGTNGAASNDATSNGADSKGDGSVSKEANADASKQEDTGKQDDASKQQDAGKLDESASAVKKDDEVTDIYTTTHYIGLELRQGSKAINLAHEVMEFKTLCHGWDKFDPELNALSVQHIRSWDLPDDVFTEGEVRPKKKTSKPKTNGVASAAATTEDSKKRAAPEQGTAPPSKRRQPASVAAAG</sequence>
<keyword evidence="9 13" id="KW-0460">Magnesium</keyword>
<evidence type="ECO:0000256" key="7">
    <source>
        <dbReference type="ARBA" id="ARBA00022741"/>
    </source>
</evidence>
<dbReference type="InterPro" id="IPR011068">
    <property type="entry name" value="NuclTrfase_I-like_C"/>
</dbReference>
<evidence type="ECO:0000256" key="3">
    <source>
        <dbReference type="ARBA" id="ARBA00010912"/>
    </source>
</evidence>
<accession>A0AAE8MXR4</accession>
<feature type="compositionally biased region" description="Polar residues" evidence="14">
    <location>
        <begin position="604"/>
        <end position="616"/>
    </location>
</feature>
<feature type="compositionally biased region" description="Low complexity" evidence="14">
    <location>
        <begin position="446"/>
        <end position="463"/>
    </location>
</feature>
<dbReference type="SUPFAM" id="SSF55003">
    <property type="entry name" value="PAP/Archaeal CCA-adding enzyme, C-terminal domain"/>
    <property type="match status" value="1"/>
</dbReference>
<dbReference type="AlphaFoldDB" id="A0AAE8MXR4"/>
<feature type="domain" description="Poly(A) polymerase central" evidence="16">
    <location>
        <begin position="212"/>
        <end position="357"/>
    </location>
</feature>
<comment type="caution">
    <text evidence="18">The sequence shown here is derived from an EMBL/GenBank/DDBJ whole genome shotgun (WGS) entry which is preliminary data.</text>
</comment>
<feature type="binding site" evidence="12">
    <location>
        <position position="156"/>
    </location>
    <ligand>
        <name>ATP</name>
        <dbReference type="ChEBI" id="CHEBI:30616"/>
    </ligand>
</feature>
<keyword evidence="5 11" id="KW-0808">Transferase</keyword>
<evidence type="ECO:0000256" key="12">
    <source>
        <dbReference type="PIRSR" id="PIRSR018425-1"/>
    </source>
</evidence>
<feature type="compositionally biased region" description="Basic and acidic residues" evidence="14">
    <location>
        <begin position="495"/>
        <end position="523"/>
    </location>
</feature>
<comment type="cofactor">
    <cofactor evidence="13">
        <name>Mg(2+)</name>
        <dbReference type="ChEBI" id="CHEBI:18420"/>
    </cofactor>
    <text evidence="13">Binds 2 magnesium ions. Also active with manganese.</text>
</comment>
<evidence type="ECO:0000256" key="4">
    <source>
        <dbReference type="ARBA" id="ARBA00022664"/>
    </source>
</evidence>
<feature type="binding site" evidence="12">
    <location>
        <begin position="99"/>
        <end position="101"/>
    </location>
    <ligand>
        <name>ATP</name>
        <dbReference type="ChEBI" id="CHEBI:30616"/>
    </ligand>
</feature>
<evidence type="ECO:0000256" key="2">
    <source>
        <dbReference type="ARBA" id="ARBA00004123"/>
    </source>
</evidence>
<feature type="binding site" evidence="13">
    <location>
        <position position="156"/>
    </location>
    <ligand>
        <name>Mg(2+)</name>
        <dbReference type="ChEBI" id="CHEBI:18420"/>
        <label>2</label>
        <note>catalytic</note>
    </ligand>
</feature>
<comment type="function">
    <text evidence="11">Polymerase that creates the 3'-poly(A) tail of mRNA's.</text>
</comment>
<dbReference type="Gene3D" id="3.30.70.590">
    <property type="entry name" value="Poly(A) polymerase predicted RNA binding domain"/>
    <property type="match status" value="1"/>
</dbReference>
<dbReference type="GO" id="GO:1990817">
    <property type="term" value="F:poly(A) RNA polymerase activity"/>
    <property type="evidence" value="ECO:0007669"/>
    <property type="project" value="UniProtKB-UniRule"/>
</dbReference>
<reference evidence="18" key="1">
    <citation type="submission" date="2018-03" db="EMBL/GenBank/DDBJ databases">
        <authorList>
            <person name="Guldener U."/>
        </authorList>
    </citation>
    <scope>NUCLEOTIDE SEQUENCE</scope>
</reference>
<dbReference type="GO" id="GO:0006397">
    <property type="term" value="P:mRNA processing"/>
    <property type="evidence" value="ECO:0007669"/>
    <property type="project" value="UniProtKB-KW"/>
</dbReference>
<dbReference type="GO" id="GO:0005524">
    <property type="term" value="F:ATP binding"/>
    <property type="evidence" value="ECO:0007669"/>
    <property type="project" value="UniProtKB-UniRule"/>
</dbReference>
<organism evidence="18 19">
    <name type="scientific">Cephalotrichum gorgonifer</name>
    <dbReference type="NCBI Taxonomy" id="2041049"/>
    <lineage>
        <taxon>Eukaryota</taxon>
        <taxon>Fungi</taxon>
        <taxon>Dikarya</taxon>
        <taxon>Ascomycota</taxon>
        <taxon>Pezizomycotina</taxon>
        <taxon>Sordariomycetes</taxon>
        <taxon>Hypocreomycetidae</taxon>
        <taxon>Microascales</taxon>
        <taxon>Microascaceae</taxon>
        <taxon>Cephalotrichum</taxon>
    </lineage>
</organism>
<dbReference type="Pfam" id="PF04926">
    <property type="entry name" value="PAP_RNA-bind"/>
    <property type="match status" value="1"/>
</dbReference>
<proteinExistence type="inferred from homology"/>
<evidence type="ECO:0000259" key="15">
    <source>
        <dbReference type="Pfam" id="PF04926"/>
    </source>
</evidence>
<evidence type="ECO:0000256" key="14">
    <source>
        <dbReference type="SAM" id="MobiDB-lite"/>
    </source>
</evidence>
<evidence type="ECO:0000256" key="13">
    <source>
        <dbReference type="PIRSR" id="PIRSR018425-2"/>
    </source>
</evidence>
<evidence type="ECO:0000256" key="1">
    <source>
        <dbReference type="ARBA" id="ARBA00001936"/>
    </source>
</evidence>
<feature type="binding site" evidence="12">
    <location>
        <begin position="239"/>
        <end position="240"/>
    </location>
    <ligand>
        <name>ATP</name>
        <dbReference type="ChEBI" id="CHEBI:30616"/>
    </ligand>
</feature>
<dbReference type="InterPro" id="IPR014492">
    <property type="entry name" value="PolyA_polymerase"/>
</dbReference>
<dbReference type="EMBL" id="ONZQ02000007">
    <property type="protein sequence ID" value="SPO02696.1"/>
    <property type="molecule type" value="Genomic_DNA"/>
</dbReference>
<feature type="binding site" evidence="13">
    <location>
        <position position="99"/>
    </location>
    <ligand>
        <name>Mg(2+)</name>
        <dbReference type="ChEBI" id="CHEBI:18420"/>
        <label>1</label>
        <note>catalytic</note>
    </ligand>
</feature>
<dbReference type="PIRSF" id="PIRSF018425">
    <property type="entry name" value="PolyA_polymerase"/>
    <property type="match status" value="1"/>
</dbReference>
<dbReference type="InterPro" id="IPR007010">
    <property type="entry name" value="PolA_pol_RNA-bd_dom"/>
</dbReference>
<evidence type="ECO:0000256" key="10">
    <source>
        <dbReference type="ARBA" id="ARBA00023242"/>
    </source>
</evidence>
<dbReference type="InterPro" id="IPR007012">
    <property type="entry name" value="PolA_pol_cen_dom"/>
</dbReference>
<dbReference type="FunFam" id="1.10.1410.10:FF:000001">
    <property type="entry name" value="Putative poly(A) polymerase gamma"/>
    <property type="match status" value="1"/>
</dbReference>
<dbReference type="PANTHER" id="PTHR10682:SF10">
    <property type="entry name" value="POLYNUCLEOTIDE ADENYLYLTRANSFERASE"/>
    <property type="match status" value="1"/>
</dbReference>
<dbReference type="GO" id="GO:0046872">
    <property type="term" value="F:metal ion binding"/>
    <property type="evidence" value="ECO:0007669"/>
    <property type="project" value="UniProtKB-KW"/>
</dbReference>
<evidence type="ECO:0000259" key="16">
    <source>
        <dbReference type="Pfam" id="PF04928"/>
    </source>
</evidence>
<feature type="region of interest" description="Disordered" evidence="14">
    <location>
        <begin position="446"/>
        <end position="523"/>
    </location>
</feature>
<dbReference type="CDD" id="cd05402">
    <property type="entry name" value="NT_PAP_TUTase"/>
    <property type="match status" value="1"/>
</dbReference>
<dbReference type="FunFam" id="3.30.460.10:FF:000002">
    <property type="entry name" value="Poly(A) polymerase alpha, putative"/>
    <property type="match status" value="1"/>
</dbReference>
<feature type="binding site" evidence="13">
    <location>
        <position position="101"/>
    </location>
    <ligand>
        <name>Mg(2+)</name>
        <dbReference type="ChEBI" id="CHEBI:18420"/>
        <label>1</label>
        <note>catalytic</note>
    </ligand>
</feature>
<comment type="cofactor">
    <cofactor evidence="1">
        <name>Mn(2+)</name>
        <dbReference type="ChEBI" id="CHEBI:29035"/>
    </cofactor>
</comment>
<comment type="catalytic activity">
    <reaction evidence="11">
        <text>RNA(n) + ATP = RNA(n)-3'-adenine ribonucleotide + diphosphate</text>
        <dbReference type="Rhea" id="RHEA:11332"/>
        <dbReference type="Rhea" id="RHEA-COMP:14527"/>
        <dbReference type="Rhea" id="RHEA-COMP:17347"/>
        <dbReference type="ChEBI" id="CHEBI:30616"/>
        <dbReference type="ChEBI" id="CHEBI:33019"/>
        <dbReference type="ChEBI" id="CHEBI:140395"/>
        <dbReference type="ChEBI" id="CHEBI:173115"/>
        <dbReference type="EC" id="2.7.7.19"/>
    </reaction>
</comment>
<keyword evidence="7 11" id="KW-0547">Nucleotide-binding</keyword>
<dbReference type="InterPro" id="IPR048840">
    <property type="entry name" value="PolA_pol_NTPase"/>
</dbReference>
<evidence type="ECO:0000259" key="17">
    <source>
        <dbReference type="Pfam" id="PF20750"/>
    </source>
</evidence>
<dbReference type="EC" id="2.7.7.19" evidence="11"/>
<evidence type="ECO:0000313" key="18">
    <source>
        <dbReference type="EMBL" id="SPO02696.1"/>
    </source>
</evidence>
<feature type="domain" description="Poly(A) polymerase RNA-binding" evidence="15">
    <location>
        <begin position="359"/>
        <end position="599"/>
    </location>
</feature>
<dbReference type="SUPFAM" id="SSF81631">
    <property type="entry name" value="PAP/OAS1 substrate-binding domain"/>
    <property type="match status" value="1"/>
</dbReference>
<dbReference type="Gene3D" id="1.10.1410.10">
    <property type="match status" value="1"/>
</dbReference>
<name>A0AAE8MXR4_9PEZI</name>
<keyword evidence="6 13" id="KW-0479">Metal-binding</keyword>
<feature type="domain" description="Poly(A) polymerase nucleotidyltransferase" evidence="17">
    <location>
        <begin position="9"/>
        <end position="207"/>
    </location>
</feature>
<feature type="binding site" evidence="12">
    <location>
        <position position="221"/>
    </location>
    <ligand>
        <name>ATP</name>
        <dbReference type="ChEBI" id="CHEBI:30616"/>
    </ligand>
</feature>
<gene>
    <name evidence="18" type="ORF">DNG_05369</name>
</gene>
<feature type="binding site" evidence="13">
    <location>
        <position position="99"/>
    </location>
    <ligand>
        <name>Mg(2+)</name>
        <dbReference type="ChEBI" id="CHEBI:18420"/>
        <label>2</label>
        <note>catalytic</note>
    </ligand>
</feature>
<keyword evidence="19" id="KW-1185">Reference proteome</keyword>
<evidence type="ECO:0000256" key="6">
    <source>
        <dbReference type="ARBA" id="ARBA00022723"/>
    </source>
</evidence>
<protein>
    <recommendedName>
        <fullName evidence="11">Poly(A) polymerase</fullName>
        <ecNumber evidence="11">2.7.7.19</ecNumber>
    </recommendedName>
</protein>
<feature type="compositionally biased region" description="Polar residues" evidence="14">
    <location>
        <begin position="467"/>
        <end position="478"/>
    </location>
</feature>
<evidence type="ECO:0000256" key="11">
    <source>
        <dbReference type="PIRNR" id="PIRNR018425"/>
    </source>
</evidence>
<dbReference type="GO" id="GO:0005634">
    <property type="term" value="C:nucleus"/>
    <property type="evidence" value="ECO:0007669"/>
    <property type="project" value="UniProtKB-SubCell"/>
</dbReference>
<dbReference type="Pfam" id="PF20750">
    <property type="entry name" value="PAP_NTPase"/>
    <property type="match status" value="1"/>
</dbReference>
<evidence type="ECO:0000256" key="5">
    <source>
        <dbReference type="ARBA" id="ARBA00022679"/>
    </source>
</evidence>
<dbReference type="Pfam" id="PF04928">
    <property type="entry name" value="PAP_central"/>
    <property type="match status" value="1"/>
</dbReference>
<dbReference type="Proteomes" id="UP001187682">
    <property type="component" value="Unassembled WGS sequence"/>
</dbReference>
<dbReference type="InterPro" id="IPR043519">
    <property type="entry name" value="NT_sf"/>
</dbReference>
<dbReference type="GO" id="GO:0031123">
    <property type="term" value="P:RNA 3'-end processing"/>
    <property type="evidence" value="ECO:0007669"/>
    <property type="project" value="InterPro"/>
</dbReference>
<dbReference type="PANTHER" id="PTHR10682">
    <property type="entry name" value="POLY A POLYMERASE"/>
    <property type="match status" value="1"/>
</dbReference>
<comment type="subcellular location">
    <subcellularLocation>
        <location evidence="2 11">Nucleus</location>
    </subcellularLocation>
</comment>